<gene>
    <name evidence="1" type="ORF">A7985_25330</name>
</gene>
<dbReference type="AlphaFoldDB" id="A0A1C0TIN1"/>
<protein>
    <submittedName>
        <fullName evidence="1">Uncharacterized protein</fullName>
    </submittedName>
</protein>
<sequence>MCLLMAELASQEAQNMSFSGKDIYAAHWLPTPSQKWVNAITGLGDGMSLGGSRIFREYFGIDGGVDIESSIYLTSETSGRYWTASILGGTALRPFTAKNQLVTQWTTGSSLGASTPWVMVGGKSWRNYIFAGGPTALPAYSRVQSGVVPKSSLAWPKGVEKFKGLFGQRVLK</sequence>
<evidence type="ECO:0000313" key="2">
    <source>
        <dbReference type="Proteomes" id="UP000093366"/>
    </source>
</evidence>
<comment type="caution">
    <text evidence="1">The sequence shown here is derived from an EMBL/GenBank/DDBJ whole genome shotgun (WGS) entry which is preliminary data.</text>
</comment>
<reference evidence="2" key="1">
    <citation type="submission" date="2016-07" db="EMBL/GenBank/DDBJ databases">
        <authorList>
            <person name="Florea S."/>
            <person name="Webb J.S."/>
            <person name="Jaromczyk J."/>
            <person name="Schardl C.L."/>
        </authorList>
    </citation>
    <scope>NUCLEOTIDE SEQUENCE [LARGE SCALE GENOMIC DNA]</scope>
    <source>
        <strain evidence="2">IPB1</strain>
    </source>
</reference>
<evidence type="ECO:0000313" key="1">
    <source>
        <dbReference type="EMBL" id="OCQ17701.1"/>
    </source>
</evidence>
<dbReference type="Proteomes" id="UP000093366">
    <property type="component" value="Unassembled WGS sequence"/>
</dbReference>
<dbReference type="EMBL" id="MAUJ01000033">
    <property type="protein sequence ID" value="OCQ17701.1"/>
    <property type="molecule type" value="Genomic_DNA"/>
</dbReference>
<organism evidence="1 2">
    <name type="scientific">Pseudoalteromonas luteoviolacea</name>
    <dbReference type="NCBI Taxonomy" id="43657"/>
    <lineage>
        <taxon>Bacteria</taxon>
        <taxon>Pseudomonadati</taxon>
        <taxon>Pseudomonadota</taxon>
        <taxon>Gammaproteobacteria</taxon>
        <taxon>Alteromonadales</taxon>
        <taxon>Pseudoalteromonadaceae</taxon>
        <taxon>Pseudoalteromonas</taxon>
    </lineage>
</organism>
<proteinExistence type="predicted"/>
<name>A0A1C0TIN1_9GAMM</name>
<accession>A0A1C0TIN1</accession>
<dbReference type="RefSeq" id="WP_065793153.1">
    <property type="nucleotide sequence ID" value="NZ_MAUJ01000033.1"/>
</dbReference>